<evidence type="ECO:0000313" key="1">
    <source>
        <dbReference type="EMBL" id="KAG0423905.1"/>
    </source>
</evidence>
<name>A0AC60PTE7_IXOPE</name>
<keyword evidence="2" id="KW-1185">Reference proteome</keyword>
<organism evidence="1 2">
    <name type="scientific">Ixodes persulcatus</name>
    <name type="common">Taiga tick</name>
    <dbReference type="NCBI Taxonomy" id="34615"/>
    <lineage>
        <taxon>Eukaryota</taxon>
        <taxon>Metazoa</taxon>
        <taxon>Ecdysozoa</taxon>
        <taxon>Arthropoda</taxon>
        <taxon>Chelicerata</taxon>
        <taxon>Arachnida</taxon>
        <taxon>Acari</taxon>
        <taxon>Parasitiformes</taxon>
        <taxon>Ixodida</taxon>
        <taxon>Ixodoidea</taxon>
        <taxon>Ixodidae</taxon>
        <taxon>Ixodinae</taxon>
        <taxon>Ixodes</taxon>
    </lineage>
</organism>
<comment type="caution">
    <text evidence="1">The sequence shown here is derived from an EMBL/GenBank/DDBJ whole genome shotgun (WGS) entry which is preliminary data.</text>
</comment>
<sequence length="142" mass="15727">MIGPPALLNEARGFGDYGNAVESRGPSTGPSYAVERNDYHHEPLWRSTGARWCQLRPGDTNASPQMAGPHQGFLLMVYALNSDSDKMNAEKLVNLLCQCGNVVKIKFLKNEGRCSVKKRNTRTTRSSSRQRCSTAGSRSRRP</sequence>
<proteinExistence type="predicted"/>
<protein>
    <submittedName>
        <fullName evidence="1">Uncharacterized protein</fullName>
    </submittedName>
</protein>
<accession>A0AC60PTE7</accession>
<dbReference type="Proteomes" id="UP000805193">
    <property type="component" value="Unassembled WGS sequence"/>
</dbReference>
<reference evidence="1 2" key="1">
    <citation type="journal article" date="2020" name="Cell">
        <title>Large-Scale Comparative Analyses of Tick Genomes Elucidate Their Genetic Diversity and Vector Capacities.</title>
        <authorList>
            <consortium name="Tick Genome and Microbiome Consortium (TIGMIC)"/>
            <person name="Jia N."/>
            <person name="Wang J."/>
            <person name="Shi W."/>
            <person name="Du L."/>
            <person name="Sun Y."/>
            <person name="Zhan W."/>
            <person name="Jiang J.F."/>
            <person name="Wang Q."/>
            <person name="Zhang B."/>
            <person name="Ji P."/>
            <person name="Bell-Sakyi L."/>
            <person name="Cui X.M."/>
            <person name="Yuan T.T."/>
            <person name="Jiang B.G."/>
            <person name="Yang W.F."/>
            <person name="Lam T.T."/>
            <person name="Chang Q.C."/>
            <person name="Ding S.J."/>
            <person name="Wang X.J."/>
            <person name="Zhu J.G."/>
            <person name="Ruan X.D."/>
            <person name="Zhao L."/>
            <person name="Wei J.T."/>
            <person name="Ye R.Z."/>
            <person name="Que T.C."/>
            <person name="Du C.H."/>
            <person name="Zhou Y.H."/>
            <person name="Cheng J.X."/>
            <person name="Dai P.F."/>
            <person name="Guo W.B."/>
            <person name="Han X.H."/>
            <person name="Huang E.J."/>
            <person name="Li L.F."/>
            <person name="Wei W."/>
            <person name="Gao Y.C."/>
            <person name="Liu J.Z."/>
            <person name="Shao H.Z."/>
            <person name="Wang X."/>
            <person name="Wang C.C."/>
            <person name="Yang T.C."/>
            <person name="Huo Q.B."/>
            <person name="Li W."/>
            <person name="Chen H.Y."/>
            <person name="Chen S.E."/>
            <person name="Zhou L.G."/>
            <person name="Ni X.B."/>
            <person name="Tian J.H."/>
            <person name="Sheng Y."/>
            <person name="Liu T."/>
            <person name="Pan Y.S."/>
            <person name="Xia L.Y."/>
            <person name="Li J."/>
            <person name="Zhao F."/>
            <person name="Cao W.C."/>
        </authorList>
    </citation>
    <scope>NUCLEOTIDE SEQUENCE [LARGE SCALE GENOMIC DNA]</scope>
    <source>
        <strain evidence="1">Iper-2018</strain>
    </source>
</reference>
<gene>
    <name evidence="1" type="ORF">HPB47_000343</name>
</gene>
<evidence type="ECO:0000313" key="2">
    <source>
        <dbReference type="Proteomes" id="UP000805193"/>
    </source>
</evidence>
<dbReference type="EMBL" id="JABSTQ010010042">
    <property type="protein sequence ID" value="KAG0423905.1"/>
    <property type="molecule type" value="Genomic_DNA"/>
</dbReference>